<protein>
    <submittedName>
        <fullName evidence="2">Glycosyl transferase family 2</fullName>
    </submittedName>
</protein>
<organism evidence="2 3">
    <name type="scientific">Georgenia satyanarayanai</name>
    <dbReference type="NCBI Taxonomy" id="860221"/>
    <lineage>
        <taxon>Bacteria</taxon>
        <taxon>Bacillati</taxon>
        <taxon>Actinomycetota</taxon>
        <taxon>Actinomycetes</taxon>
        <taxon>Micrococcales</taxon>
        <taxon>Bogoriellaceae</taxon>
        <taxon>Georgenia</taxon>
    </lineage>
</organism>
<dbReference type="RefSeq" id="WP_181424614.1">
    <property type="nucleotide sequence ID" value="NZ_QKLZ01000007.1"/>
</dbReference>
<dbReference type="Proteomes" id="UP000250222">
    <property type="component" value="Unassembled WGS sequence"/>
</dbReference>
<gene>
    <name evidence="2" type="ORF">SAMN05216184_107112</name>
</gene>
<dbReference type="CDD" id="cd00761">
    <property type="entry name" value="Glyco_tranf_GTA_type"/>
    <property type="match status" value="1"/>
</dbReference>
<keyword evidence="3" id="KW-1185">Reference proteome</keyword>
<dbReference type="InterPro" id="IPR029044">
    <property type="entry name" value="Nucleotide-diphossugar_trans"/>
</dbReference>
<dbReference type="PANTHER" id="PTHR43685">
    <property type="entry name" value="GLYCOSYLTRANSFERASE"/>
    <property type="match status" value="1"/>
</dbReference>
<reference evidence="2 3" key="1">
    <citation type="submission" date="2016-10" db="EMBL/GenBank/DDBJ databases">
        <authorList>
            <person name="Cai Z."/>
        </authorList>
    </citation>
    <scope>NUCLEOTIDE SEQUENCE [LARGE SCALE GENOMIC DNA]</scope>
    <source>
        <strain evidence="2 3">CGMCC 1.10826</strain>
    </source>
</reference>
<evidence type="ECO:0000313" key="3">
    <source>
        <dbReference type="Proteomes" id="UP000250222"/>
    </source>
</evidence>
<dbReference type="GO" id="GO:0016740">
    <property type="term" value="F:transferase activity"/>
    <property type="evidence" value="ECO:0007669"/>
    <property type="project" value="UniProtKB-KW"/>
</dbReference>
<dbReference type="InterPro" id="IPR050834">
    <property type="entry name" value="Glycosyltransf_2"/>
</dbReference>
<keyword evidence="2" id="KW-0808">Transferase</keyword>
<name>A0A2Y9AFG9_9MICO</name>
<proteinExistence type="predicted"/>
<dbReference type="AlphaFoldDB" id="A0A2Y9AFG9"/>
<evidence type="ECO:0000313" key="2">
    <source>
        <dbReference type="EMBL" id="SSA43214.1"/>
    </source>
</evidence>
<dbReference type="SUPFAM" id="SSF53448">
    <property type="entry name" value="Nucleotide-diphospho-sugar transferases"/>
    <property type="match status" value="1"/>
</dbReference>
<dbReference type="EMBL" id="UETB01000007">
    <property type="protein sequence ID" value="SSA43214.1"/>
    <property type="molecule type" value="Genomic_DNA"/>
</dbReference>
<dbReference type="Gene3D" id="3.90.550.10">
    <property type="entry name" value="Spore Coat Polysaccharide Biosynthesis Protein SpsA, Chain A"/>
    <property type="match status" value="1"/>
</dbReference>
<dbReference type="InterPro" id="IPR001173">
    <property type="entry name" value="Glyco_trans_2-like"/>
</dbReference>
<dbReference type="Pfam" id="PF00535">
    <property type="entry name" value="Glycos_transf_2"/>
    <property type="match status" value="1"/>
</dbReference>
<dbReference type="PANTHER" id="PTHR43685:SF2">
    <property type="entry name" value="GLYCOSYLTRANSFERASE 2-LIKE DOMAIN-CONTAINING PROTEIN"/>
    <property type="match status" value="1"/>
</dbReference>
<feature type="domain" description="Glycosyltransferase 2-like" evidence="1">
    <location>
        <begin position="204"/>
        <end position="313"/>
    </location>
</feature>
<sequence>MTSDVARAHVTENPQALTRALIRTKSRHGRELLASLATGRRAGARELEELGRGYRRGRRPGIALDPLRVLDYARVVAVQTDEPEDRVAALGLLQWVLSEHPRLLEQREATLLLQLAIKERDLDLADTLTRTVPVAPGAGRLAAADLANPWLRAGGDETHWLEALNAALFGPDVVQAGLLPVGDTPFDRLTTTSEHRVRHEKKITVVISCFNPDRHLLTAVRSVLEQTWQNIELFVVDDASPSPTPGVLEEVEGMDERVTVIRKAVNGGTYRARNTALRRATGDFFTCLDSDDWAHPQRLELGVRPMLEDETLAATRSLGVRATEEMELSRVGYGGRFTAASSLMIRVFPVVNRVGFFDPVRKAADNEYALRVEAAFDGKVVDVPTHALTVLLADAGSLSASDYSSGWRHPARSEYFEAYSEWHRQVGWRDAARFLPPHGPRAFPAPRRWERHPQDGEPGRALDVVVLADWREDWLQPGTLDRLRAYVTDGRRVGIVHHESLVDPVAEERPLARPVRELVQRGEVERVYLDDARHSTLTVLADPRVLQFPPLLTPRLTSGSVVAVEQSAGQYATADVTRHAREILGADPEWGGWPAPPAPTPGVEVRAVSGTVELGDAPEATGDLTVDSWLLREPADAERGARLSVVRRAGAPGSGPETRELRDAWAAGTAPWEETAADWLDRSPGALAVAVRTTGALRVVVAAGVHAEATGDRTVHLVRDGAGTGPRLLLLRG</sequence>
<accession>A0A2Y9AFG9</accession>
<evidence type="ECO:0000259" key="1">
    <source>
        <dbReference type="Pfam" id="PF00535"/>
    </source>
</evidence>